<keyword evidence="3 6" id="KW-0547">Nucleotide-binding</keyword>
<evidence type="ECO:0000313" key="9">
    <source>
        <dbReference type="Proteomes" id="UP000436088"/>
    </source>
</evidence>
<evidence type="ECO:0000256" key="3">
    <source>
        <dbReference type="ARBA" id="ARBA00022741"/>
    </source>
</evidence>
<dbReference type="PANTHER" id="PTHR14456:SF2">
    <property type="entry name" value="INOSITOL-PENTAKISPHOSPHATE 2-KINASE"/>
    <property type="match status" value="1"/>
</dbReference>
<evidence type="ECO:0000256" key="5">
    <source>
        <dbReference type="ARBA" id="ARBA00022840"/>
    </source>
</evidence>
<gene>
    <name evidence="8" type="ORF">F3Y22_tig00110239pilonHSYRG00355</name>
</gene>
<dbReference type="Proteomes" id="UP000436088">
    <property type="component" value="Unassembled WGS sequence"/>
</dbReference>
<dbReference type="GO" id="GO:0032958">
    <property type="term" value="P:inositol phosphate biosynthetic process"/>
    <property type="evidence" value="ECO:0007669"/>
    <property type="project" value="TreeGrafter"/>
</dbReference>
<dbReference type="GO" id="GO:0035299">
    <property type="term" value="F:inositol-1,3,4,5,6-pentakisphosphate 2-kinase activity"/>
    <property type="evidence" value="ECO:0007669"/>
    <property type="project" value="UniProtKB-EC"/>
</dbReference>
<keyword evidence="4 6" id="KW-0418">Kinase</keyword>
<reference evidence="8" key="1">
    <citation type="submission" date="2019-09" db="EMBL/GenBank/DDBJ databases">
        <title>Draft genome information of white flower Hibiscus syriacus.</title>
        <authorList>
            <person name="Kim Y.-M."/>
        </authorList>
    </citation>
    <scope>NUCLEOTIDE SEQUENCE [LARGE SCALE GENOMIC DNA]</scope>
    <source>
        <strain evidence="8">YM2019G1</strain>
    </source>
</reference>
<evidence type="ECO:0000256" key="6">
    <source>
        <dbReference type="RuleBase" id="RU364126"/>
    </source>
</evidence>
<dbReference type="EC" id="2.7.1.158" evidence="1 6"/>
<comment type="catalytic activity">
    <reaction evidence="6">
        <text>1D-myo-inositol 1,3,4,5,6-pentakisphosphate + ATP = 1D-myo-inositol hexakisphosphate + ADP + H(+)</text>
        <dbReference type="Rhea" id="RHEA:20313"/>
        <dbReference type="ChEBI" id="CHEBI:15378"/>
        <dbReference type="ChEBI" id="CHEBI:30616"/>
        <dbReference type="ChEBI" id="CHEBI:57733"/>
        <dbReference type="ChEBI" id="CHEBI:58130"/>
        <dbReference type="ChEBI" id="CHEBI:456216"/>
        <dbReference type="EC" id="2.7.1.158"/>
    </reaction>
</comment>
<dbReference type="Pfam" id="PF06090">
    <property type="entry name" value="Ins_P5_2-kin"/>
    <property type="match status" value="1"/>
</dbReference>
<keyword evidence="5 6" id="KW-0067">ATP-binding</keyword>
<keyword evidence="2 6" id="KW-0808">Transferase</keyword>
<evidence type="ECO:0000313" key="8">
    <source>
        <dbReference type="EMBL" id="KAE8712669.1"/>
    </source>
</evidence>
<dbReference type="GO" id="GO:0005634">
    <property type="term" value="C:nucleus"/>
    <property type="evidence" value="ECO:0007669"/>
    <property type="project" value="TreeGrafter"/>
</dbReference>
<comment type="function">
    <text evidence="6">Phosphorylates Ins(1,3,4,5,6)P5 at position 2 to form Ins(1,2,3,4,5,6)P6 (InsP6 or phytate).</text>
</comment>
<organism evidence="8 9">
    <name type="scientific">Hibiscus syriacus</name>
    <name type="common">Rose of Sharon</name>
    <dbReference type="NCBI Taxonomy" id="106335"/>
    <lineage>
        <taxon>Eukaryota</taxon>
        <taxon>Viridiplantae</taxon>
        <taxon>Streptophyta</taxon>
        <taxon>Embryophyta</taxon>
        <taxon>Tracheophyta</taxon>
        <taxon>Spermatophyta</taxon>
        <taxon>Magnoliopsida</taxon>
        <taxon>eudicotyledons</taxon>
        <taxon>Gunneridae</taxon>
        <taxon>Pentapetalae</taxon>
        <taxon>rosids</taxon>
        <taxon>malvids</taxon>
        <taxon>Malvales</taxon>
        <taxon>Malvaceae</taxon>
        <taxon>Malvoideae</taxon>
        <taxon>Hibiscus</taxon>
    </lineage>
</organism>
<dbReference type="PANTHER" id="PTHR14456">
    <property type="entry name" value="INOSITOL POLYPHOSPHATE KINASE 1"/>
    <property type="match status" value="1"/>
</dbReference>
<accession>A0A6A3BCZ3</accession>
<evidence type="ECO:0000256" key="2">
    <source>
        <dbReference type="ARBA" id="ARBA00022679"/>
    </source>
</evidence>
<name>A0A6A3BCZ3_HIBSY</name>
<evidence type="ECO:0000256" key="4">
    <source>
        <dbReference type="ARBA" id="ARBA00022777"/>
    </source>
</evidence>
<comment type="domain">
    <text evidence="6">The EXKPK motif is conserved in inositol-pentakisphosphate 2-kinases of both family 1 and 2.</text>
</comment>
<keyword evidence="9" id="KW-1185">Reference proteome</keyword>
<evidence type="ECO:0000256" key="1">
    <source>
        <dbReference type="ARBA" id="ARBA00012023"/>
    </source>
</evidence>
<protein>
    <recommendedName>
        <fullName evidence="1 6">Inositol-pentakisphosphate 2-kinase</fullName>
        <ecNumber evidence="1 6">2.7.1.158</ecNumber>
    </recommendedName>
</protein>
<sequence>MVVRCVGSRLVEARSVVSSVDDNDDDDKGRRQHGLGGGTDRTTALVGEAFEDILENVVQADSGQHTTGFIQLVAEAIYTSGALRQLLEVQKLDTHDI</sequence>
<proteinExistence type="predicted"/>
<comment type="caution">
    <text evidence="8">The sequence shown here is derived from an EMBL/GenBank/DDBJ whole genome shotgun (WGS) entry which is preliminary data.</text>
</comment>
<evidence type="ECO:0000256" key="7">
    <source>
        <dbReference type="SAM" id="MobiDB-lite"/>
    </source>
</evidence>
<dbReference type="GO" id="GO:0005524">
    <property type="term" value="F:ATP binding"/>
    <property type="evidence" value="ECO:0007669"/>
    <property type="project" value="UniProtKB-KW"/>
</dbReference>
<dbReference type="InterPro" id="IPR009286">
    <property type="entry name" value="Ins_P5_2-kin"/>
</dbReference>
<dbReference type="EMBL" id="VEPZ02000890">
    <property type="protein sequence ID" value="KAE8712669.1"/>
    <property type="molecule type" value="Genomic_DNA"/>
</dbReference>
<feature type="region of interest" description="Disordered" evidence="7">
    <location>
        <begin position="17"/>
        <end position="41"/>
    </location>
</feature>
<dbReference type="AlphaFoldDB" id="A0A6A3BCZ3"/>